<dbReference type="Proteomes" id="UP000828941">
    <property type="component" value="Chromosome 14"/>
</dbReference>
<evidence type="ECO:0000313" key="2">
    <source>
        <dbReference type="Proteomes" id="UP000828941"/>
    </source>
</evidence>
<proteinExistence type="predicted"/>
<keyword evidence="2" id="KW-1185">Reference proteome</keyword>
<gene>
    <name evidence="1" type="ORF">L6164_037672</name>
</gene>
<comment type="caution">
    <text evidence="1">The sequence shown here is derived from an EMBL/GenBank/DDBJ whole genome shotgun (WGS) entry which is preliminary data.</text>
</comment>
<accession>A0ACB9KLI2</accession>
<sequence length="447" mass="47665">MELESSLTGLTHLFVTVFLTGFAGCIVIPGITDVTMLALCPGRDQCSLAIYLTGFQQAITGVGAVVMTPLIGKLSDQYGRKTLLTLPLTVSIIPVVILAYSRDTNFFYVYFATRTLAAMAGESCVNCLALAYVADKVPHRKRASAFGILAGVGSASFVCGTLAARFLSTASAFQVAALSSMIGVVYMRIFLKESVGGGDLRQLILKEGEEEECADVSSERTTGIFKRLPSIGDLISLLKCCPTFSQAAVVLFFNGLADSGIQASLMYYLKARFQFSKDQFADLLLITGIGATVAQLLFMPLLVPAMGEEKLLSTGLLLGCIGTFSYSISWSPWVPYAIAGCSVFVVFVRPSICSIASKLVGPNEQGMVQGCLTGISSFANIISPLIFSPLTALFLSEEAPFNFPGFSIMCLGLVLMVGLIQSILIWAVPSNAGYKTNCIINRNDALV</sequence>
<organism evidence="1 2">
    <name type="scientific">Bauhinia variegata</name>
    <name type="common">Purple orchid tree</name>
    <name type="synonym">Phanera variegata</name>
    <dbReference type="NCBI Taxonomy" id="167791"/>
    <lineage>
        <taxon>Eukaryota</taxon>
        <taxon>Viridiplantae</taxon>
        <taxon>Streptophyta</taxon>
        <taxon>Embryophyta</taxon>
        <taxon>Tracheophyta</taxon>
        <taxon>Spermatophyta</taxon>
        <taxon>Magnoliopsida</taxon>
        <taxon>eudicotyledons</taxon>
        <taxon>Gunneridae</taxon>
        <taxon>Pentapetalae</taxon>
        <taxon>rosids</taxon>
        <taxon>fabids</taxon>
        <taxon>Fabales</taxon>
        <taxon>Fabaceae</taxon>
        <taxon>Cercidoideae</taxon>
        <taxon>Cercideae</taxon>
        <taxon>Bauhiniinae</taxon>
        <taxon>Bauhinia</taxon>
    </lineage>
</organism>
<name>A0ACB9KLI2_BAUVA</name>
<protein>
    <submittedName>
        <fullName evidence="1">Uncharacterized protein</fullName>
    </submittedName>
</protein>
<reference evidence="1 2" key="1">
    <citation type="journal article" date="2022" name="DNA Res.">
        <title>Chromosomal-level genome assembly of the orchid tree Bauhinia variegata (Leguminosae; Cercidoideae) supports the allotetraploid origin hypothesis of Bauhinia.</title>
        <authorList>
            <person name="Zhong Y."/>
            <person name="Chen Y."/>
            <person name="Zheng D."/>
            <person name="Pang J."/>
            <person name="Liu Y."/>
            <person name="Luo S."/>
            <person name="Meng S."/>
            <person name="Qian L."/>
            <person name="Wei D."/>
            <person name="Dai S."/>
            <person name="Zhou R."/>
        </authorList>
    </citation>
    <scope>NUCLEOTIDE SEQUENCE [LARGE SCALE GENOMIC DNA]</scope>
    <source>
        <strain evidence="1">BV-YZ2020</strain>
    </source>
</reference>
<dbReference type="EMBL" id="CM039439">
    <property type="protein sequence ID" value="KAI4297807.1"/>
    <property type="molecule type" value="Genomic_DNA"/>
</dbReference>
<evidence type="ECO:0000313" key="1">
    <source>
        <dbReference type="EMBL" id="KAI4297807.1"/>
    </source>
</evidence>